<keyword evidence="1" id="KW-0732">Signal</keyword>
<dbReference type="EMBL" id="CP108253">
    <property type="protein sequence ID" value="WTU38990.1"/>
    <property type="molecule type" value="Genomic_DNA"/>
</dbReference>
<dbReference type="InterPro" id="IPR045383">
    <property type="entry name" value="DUF6528"/>
</dbReference>
<sequence>MSTTRSASSPRAPRRALLRAAVAGGLAALAAPTAHAAGRAPSTASASRAPGAPQTLILACDQASQSVLLLDATSAYWRSGNPDRTARAADLLPLWSWTPVDDPGLADLDPGSGWRNVSEAKARSTASGPLLLTCASGGFVAAVHREGGAVYWAASLPAWTNPHSVELLPDGNIAVAASTGGFVRVYTASQGARSGVYASFALPGAHGLLWDAGSGLLWALGNELIVGLAVEGGAAGPRLTAARTLALPESGGHDLARALGADAPMWLSTSGHVRRFAVRTGAFVPYADQSAVDRPTVKSVSQNPVTGQVLTVSPEPGAPCSWCTSRIRFHGPGGEEELKGSSLYKARWWTADAP</sequence>
<dbReference type="InterPro" id="IPR006311">
    <property type="entry name" value="TAT_signal"/>
</dbReference>
<dbReference type="SUPFAM" id="SSF75011">
    <property type="entry name" value="3-carboxy-cis,cis-mucoante lactonizing enzyme"/>
    <property type="match status" value="1"/>
</dbReference>
<protein>
    <submittedName>
        <fullName evidence="2">DUF6528 family protein</fullName>
    </submittedName>
</protein>
<proteinExistence type="predicted"/>
<reference evidence="2" key="1">
    <citation type="submission" date="2022-10" db="EMBL/GenBank/DDBJ databases">
        <title>The complete genomes of actinobacterial strains from the NBC collection.</title>
        <authorList>
            <person name="Joergensen T.S."/>
            <person name="Alvarez Arevalo M."/>
            <person name="Sterndorff E.B."/>
            <person name="Faurdal D."/>
            <person name="Vuksanovic O."/>
            <person name="Mourched A.-S."/>
            <person name="Charusanti P."/>
            <person name="Shaw S."/>
            <person name="Blin K."/>
            <person name="Weber T."/>
        </authorList>
    </citation>
    <scope>NUCLEOTIDE SEQUENCE</scope>
    <source>
        <strain evidence="2">NBC_00060</strain>
    </source>
</reference>
<feature type="chain" id="PRO_5043860976" evidence="1">
    <location>
        <begin position="37"/>
        <end position="354"/>
    </location>
</feature>
<evidence type="ECO:0000256" key="1">
    <source>
        <dbReference type="SAM" id="SignalP"/>
    </source>
</evidence>
<evidence type="ECO:0000313" key="2">
    <source>
        <dbReference type="EMBL" id="WTU38990.1"/>
    </source>
</evidence>
<dbReference type="Pfam" id="PF20138">
    <property type="entry name" value="DUF6528"/>
    <property type="match status" value="1"/>
</dbReference>
<dbReference type="PROSITE" id="PS51318">
    <property type="entry name" value="TAT"/>
    <property type="match status" value="1"/>
</dbReference>
<feature type="signal peptide" evidence="1">
    <location>
        <begin position="1"/>
        <end position="36"/>
    </location>
</feature>
<dbReference type="AlphaFoldDB" id="A0AAU2GT71"/>
<gene>
    <name evidence="2" type="ORF">OHV25_05060</name>
</gene>
<name>A0AAU2GT71_9ACTN</name>
<accession>A0AAU2GT71</accession>
<organism evidence="2">
    <name type="scientific">Streptomyces sp. NBC_00060</name>
    <dbReference type="NCBI Taxonomy" id="2975636"/>
    <lineage>
        <taxon>Bacteria</taxon>
        <taxon>Bacillati</taxon>
        <taxon>Actinomycetota</taxon>
        <taxon>Actinomycetes</taxon>
        <taxon>Kitasatosporales</taxon>
        <taxon>Streptomycetaceae</taxon>
        <taxon>Streptomyces</taxon>
    </lineage>
</organism>